<reference evidence="1" key="2">
    <citation type="submission" date="2011-02" db="EMBL/GenBank/DDBJ databases">
        <authorList>
            <person name="MacLean D."/>
        </authorList>
    </citation>
    <scope>NUCLEOTIDE SEQUENCE</scope>
</reference>
<organism evidence="1">
    <name type="scientific">Albugo laibachii Nc14</name>
    <dbReference type="NCBI Taxonomy" id="890382"/>
    <lineage>
        <taxon>Eukaryota</taxon>
        <taxon>Sar</taxon>
        <taxon>Stramenopiles</taxon>
        <taxon>Oomycota</taxon>
        <taxon>Peronosporomycetes</taxon>
        <taxon>Albuginales</taxon>
        <taxon>Albuginaceae</taxon>
        <taxon>Albugo</taxon>
    </lineage>
</organism>
<proteinExistence type="predicted"/>
<sequence>MSEHQVRSREISPVPVTEEIRRTLEALPMESSLRWSMEQKSFNRAMVKTTQKMTQVVSRQMDLKWHEFRYQLQLQQKLAEQQLSILAVHEKRLYMMKERKR</sequence>
<dbReference type="HOGENOM" id="CLU_2296940_0_0_1"/>
<dbReference type="AlphaFoldDB" id="F0WSI3"/>
<dbReference type="EMBL" id="FR824278">
    <property type="protein sequence ID" value="CCA24307.1"/>
    <property type="molecule type" value="Genomic_DNA"/>
</dbReference>
<name>F0WSI3_9STRA</name>
<accession>F0WSI3</accession>
<evidence type="ECO:0000313" key="1">
    <source>
        <dbReference type="EMBL" id="CCA24307.1"/>
    </source>
</evidence>
<reference evidence="1" key="1">
    <citation type="journal article" date="2011" name="PLoS Biol.">
        <title>Gene gain and loss during evolution of obligate parasitism in the white rust pathogen of Arabidopsis thaliana.</title>
        <authorList>
            <person name="Kemen E."/>
            <person name="Gardiner A."/>
            <person name="Schultz-Larsen T."/>
            <person name="Kemen A.C."/>
            <person name="Balmuth A.L."/>
            <person name="Robert-Seilaniantz A."/>
            <person name="Bailey K."/>
            <person name="Holub E."/>
            <person name="Studholme D.J."/>
            <person name="Maclean D."/>
            <person name="Jones J.D."/>
        </authorList>
    </citation>
    <scope>NUCLEOTIDE SEQUENCE</scope>
</reference>
<gene>
    <name evidence="1" type="primary">AlNc14C233G9326</name>
    <name evidence="1" type="ORF">ALNC14_104510</name>
</gene>
<protein>
    <submittedName>
        <fullName evidence="1">AlNc14C233G9326 protein</fullName>
    </submittedName>
</protein>